<dbReference type="PhylomeDB" id="B3S7X0"/>
<feature type="repeat" description="RCC1" evidence="2">
    <location>
        <begin position="386"/>
        <end position="438"/>
    </location>
</feature>
<dbReference type="HOGENOM" id="CLU_530346_0_0_1"/>
<dbReference type="Gene3D" id="2.130.10.30">
    <property type="entry name" value="Regulator of chromosome condensation 1/beta-lactamase-inhibitor protein II"/>
    <property type="match status" value="1"/>
</dbReference>
<feature type="repeat" description="RCC1" evidence="2">
    <location>
        <begin position="230"/>
        <end position="281"/>
    </location>
</feature>
<dbReference type="PROSITE" id="PS00626">
    <property type="entry name" value="RCC1_2"/>
    <property type="match status" value="1"/>
</dbReference>
<accession>B3S7X0</accession>
<evidence type="ECO:0000259" key="3">
    <source>
        <dbReference type="Pfam" id="PF25390"/>
    </source>
</evidence>
<evidence type="ECO:0000256" key="2">
    <source>
        <dbReference type="PROSITE-ProRule" id="PRU00235"/>
    </source>
</evidence>
<dbReference type="InterPro" id="IPR058923">
    <property type="entry name" value="RCC1-like_dom"/>
</dbReference>
<dbReference type="OrthoDB" id="239701at2759"/>
<dbReference type="STRING" id="10228.B3S7X0"/>
<dbReference type="Pfam" id="PF25390">
    <property type="entry name" value="WD40_RLD"/>
    <property type="match status" value="1"/>
</dbReference>
<dbReference type="Pfam" id="PF00415">
    <property type="entry name" value="RCC1"/>
    <property type="match status" value="2"/>
</dbReference>
<dbReference type="Proteomes" id="UP000009022">
    <property type="component" value="Unassembled WGS sequence"/>
</dbReference>
<feature type="domain" description="RCC1-like" evidence="3">
    <location>
        <begin position="126"/>
        <end position="329"/>
    </location>
</feature>
<dbReference type="InterPro" id="IPR000408">
    <property type="entry name" value="Reg_chr_condens"/>
</dbReference>
<evidence type="ECO:0000256" key="1">
    <source>
        <dbReference type="ARBA" id="ARBA00022737"/>
    </source>
</evidence>
<dbReference type="FunCoup" id="B3S7X0">
    <property type="interactions" value="652"/>
</dbReference>
<evidence type="ECO:0000313" key="5">
    <source>
        <dbReference type="Proteomes" id="UP000009022"/>
    </source>
</evidence>
<dbReference type="PRINTS" id="PR00633">
    <property type="entry name" value="RCCNDNSATION"/>
</dbReference>
<feature type="repeat" description="RCC1" evidence="2">
    <location>
        <begin position="176"/>
        <end position="229"/>
    </location>
</feature>
<gene>
    <name evidence="4" type="ORF">TRIADDRAFT_64264</name>
</gene>
<dbReference type="GeneID" id="6757555"/>
<feature type="repeat" description="RCC1" evidence="2">
    <location>
        <begin position="333"/>
        <end position="385"/>
    </location>
</feature>
<dbReference type="PANTHER" id="PTHR22872:SF10">
    <property type="entry name" value="ULTRAVIOLET-B RECEPTOR UVR8"/>
    <property type="match status" value="1"/>
</dbReference>
<dbReference type="InterPro" id="IPR051625">
    <property type="entry name" value="Signaling_Regulatory_Domain"/>
</dbReference>
<dbReference type="SUPFAM" id="SSF50985">
    <property type="entry name" value="RCC1/BLIP-II"/>
    <property type="match status" value="2"/>
</dbReference>
<protein>
    <recommendedName>
        <fullName evidence="3">RCC1-like domain-containing protein</fullName>
    </recommendedName>
</protein>
<dbReference type="CTD" id="6757555"/>
<keyword evidence="1" id="KW-0677">Repeat</keyword>
<sequence>MAMPNKPLKGTPEFQALKACHMNLIYTIPTDDVLHQLFEKGVIPVDLLVGQGVAVPFERAKNEKLLLQIYSGTLGDFYTFLSVLCSKNCVNKQPSIRLKEELLKRGIDVEKSRTDPYKEMRVEPSEVYVWGSKRNLLLAADEKNPLEPDKSKLLENLDPSDIACGYDSLFVVSRNGGIFACGKGHMGCLGLGNCDDVNVPRQIPQLLPVMVTTVAIHPGGRHAMALTAEGKVYSWGCGDRGQLGHGNTLGYLDPTLIDELKSKEVTKIACGAMHSIAVLSDGKIFSWGDGSNGALGHGNNLAQLLPKKIMSLNGKHIMAVACGECYTIAVAGDDVWSWGLGGNGELGYGVEMPSYYMPTKIEALFFKGITNVACGYATSFAVSANGKVWAWGSGDRFRLGLGNEKVIVKPREIQGDLKGKKIKRVVASLFHALAIDENGQVYIWGSQEIGPVGNDEDAKQQQCMLSYAATASVIFFTRDDKEKHYHVAVRIPSKRYLLYSLSDASALRLAQIEL</sequence>
<keyword evidence="5" id="KW-1185">Reference proteome</keyword>
<reference evidence="4 5" key="1">
    <citation type="journal article" date="2008" name="Nature">
        <title>The Trichoplax genome and the nature of placozoans.</title>
        <authorList>
            <person name="Srivastava M."/>
            <person name="Begovic E."/>
            <person name="Chapman J."/>
            <person name="Putnam N.H."/>
            <person name="Hellsten U."/>
            <person name="Kawashima T."/>
            <person name="Kuo A."/>
            <person name="Mitros T."/>
            <person name="Salamov A."/>
            <person name="Carpenter M.L."/>
            <person name="Signorovitch A.Y."/>
            <person name="Moreno M.A."/>
            <person name="Kamm K."/>
            <person name="Grimwood J."/>
            <person name="Schmutz J."/>
            <person name="Shapiro H."/>
            <person name="Grigoriev I.V."/>
            <person name="Buss L.W."/>
            <person name="Schierwater B."/>
            <person name="Dellaporta S.L."/>
            <person name="Rokhsar D.S."/>
        </authorList>
    </citation>
    <scope>NUCLEOTIDE SEQUENCE [LARGE SCALE GENOMIC DNA]</scope>
    <source>
        <strain evidence="4 5">Grell-BS-1999</strain>
    </source>
</reference>
<organism evidence="4 5">
    <name type="scientific">Trichoplax adhaerens</name>
    <name type="common">Trichoplax reptans</name>
    <dbReference type="NCBI Taxonomy" id="10228"/>
    <lineage>
        <taxon>Eukaryota</taxon>
        <taxon>Metazoa</taxon>
        <taxon>Placozoa</taxon>
        <taxon>Uniplacotomia</taxon>
        <taxon>Trichoplacea</taxon>
        <taxon>Trichoplacidae</taxon>
        <taxon>Trichoplax</taxon>
    </lineage>
</organism>
<name>B3S7X0_TRIAD</name>
<dbReference type="AlphaFoldDB" id="B3S7X0"/>
<dbReference type="RefSeq" id="XP_002116339.1">
    <property type="nucleotide sequence ID" value="XM_002116303.1"/>
</dbReference>
<dbReference type="EMBL" id="DS985255">
    <property type="protein sequence ID" value="EDV21009.1"/>
    <property type="molecule type" value="Genomic_DNA"/>
</dbReference>
<dbReference type="InParanoid" id="B3S7X0"/>
<dbReference type="InterPro" id="IPR009091">
    <property type="entry name" value="RCC1/BLIP-II"/>
</dbReference>
<dbReference type="PANTHER" id="PTHR22872">
    <property type="entry name" value="BTK-BINDING PROTEIN-RELATED"/>
    <property type="match status" value="1"/>
</dbReference>
<evidence type="ECO:0000313" key="4">
    <source>
        <dbReference type="EMBL" id="EDV21009.1"/>
    </source>
</evidence>
<feature type="repeat" description="RCC1" evidence="2">
    <location>
        <begin position="282"/>
        <end position="333"/>
    </location>
</feature>
<proteinExistence type="predicted"/>
<dbReference type="eggNOG" id="KOG1426">
    <property type="taxonomic scope" value="Eukaryota"/>
</dbReference>
<dbReference type="KEGG" id="tad:TRIADDRAFT_64264"/>
<dbReference type="PROSITE" id="PS50012">
    <property type="entry name" value="RCC1_3"/>
    <property type="match status" value="5"/>
</dbReference>